<dbReference type="Proteomes" id="UP000887159">
    <property type="component" value="Unassembled WGS sequence"/>
</dbReference>
<dbReference type="EMBL" id="BMAU01021173">
    <property type="protein sequence ID" value="GFX93361.1"/>
    <property type="molecule type" value="Genomic_DNA"/>
</dbReference>
<proteinExistence type="predicted"/>
<gene>
    <name evidence="1" type="ORF">TNCV_151671</name>
</gene>
<organism evidence="1 2">
    <name type="scientific">Trichonephila clavipes</name>
    <name type="common">Golden silk orbweaver</name>
    <name type="synonym">Nephila clavipes</name>
    <dbReference type="NCBI Taxonomy" id="2585209"/>
    <lineage>
        <taxon>Eukaryota</taxon>
        <taxon>Metazoa</taxon>
        <taxon>Ecdysozoa</taxon>
        <taxon>Arthropoda</taxon>
        <taxon>Chelicerata</taxon>
        <taxon>Arachnida</taxon>
        <taxon>Araneae</taxon>
        <taxon>Araneomorphae</taxon>
        <taxon>Entelegynae</taxon>
        <taxon>Araneoidea</taxon>
        <taxon>Nephilidae</taxon>
        <taxon>Trichonephila</taxon>
    </lineage>
</organism>
<keyword evidence="2" id="KW-1185">Reference proteome</keyword>
<comment type="caution">
    <text evidence="1">The sequence shown here is derived from an EMBL/GenBank/DDBJ whole genome shotgun (WGS) entry which is preliminary data.</text>
</comment>
<reference evidence="1" key="1">
    <citation type="submission" date="2020-08" db="EMBL/GenBank/DDBJ databases">
        <title>Multicomponent nature underlies the extraordinary mechanical properties of spider dragline silk.</title>
        <authorList>
            <person name="Kono N."/>
            <person name="Nakamura H."/>
            <person name="Mori M."/>
            <person name="Yoshida Y."/>
            <person name="Ohtoshi R."/>
            <person name="Malay A.D."/>
            <person name="Moran D.A.P."/>
            <person name="Tomita M."/>
            <person name="Numata K."/>
            <person name="Arakawa K."/>
        </authorList>
    </citation>
    <scope>NUCLEOTIDE SEQUENCE</scope>
</reference>
<accession>A0A8X6UUP7</accession>
<dbReference type="AlphaFoldDB" id="A0A8X6UUP7"/>
<evidence type="ECO:0000313" key="2">
    <source>
        <dbReference type="Proteomes" id="UP000887159"/>
    </source>
</evidence>
<evidence type="ECO:0000313" key="1">
    <source>
        <dbReference type="EMBL" id="GFX93361.1"/>
    </source>
</evidence>
<name>A0A8X6UUP7_TRICX</name>
<protein>
    <submittedName>
        <fullName evidence="1">Uncharacterized protein</fullName>
    </submittedName>
</protein>
<sequence length="71" mass="8023">MIAIVKYYSVHKMCGALGLDTEFDPLIEQPFVVLRRKSREFVPLVQSESIFKLCQALGIKATLAPPPKILY</sequence>